<dbReference type="SUPFAM" id="SSF55874">
    <property type="entry name" value="ATPase domain of HSP90 chaperone/DNA topoisomerase II/histidine kinase"/>
    <property type="match status" value="1"/>
</dbReference>
<dbReference type="EMBL" id="CP151657">
    <property type="protein sequence ID" value="WZP16363.1"/>
    <property type="molecule type" value="Genomic_DNA"/>
</dbReference>
<dbReference type="InterPro" id="IPR032834">
    <property type="entry name" value="NatK-like_C"/>
</dbReference>
<reference evidence="2 3" key="1">
    <citation type="submission" date="2024-04" db="EMBL/GenBank/DDBJ databases">
        <title>Arthrobacter sp. from Plains bison fecal sample.</title>
        <authorList>
            <person name="Ruzzini A."/>
        </authorList>
    </citation>
    <scope>NUCLEOTIDE SEQUENCE [LARGE SCALE GENOMIC DNA]</scope>
    <source>
        <strain evidence="2 3">EINP1</strain>
    </source>
</reference>
<gene>
    <name evidence="2" type="ORF">AAE021_01870</name>
</gene>
<protein>
    <submittedName>
        <fullName evidence="2">GHKL domain-containing protein</fullName>
    </submittedName>
</protein>
<evidence type="ECO:0000259" key="1">
    <source>
        <dbReference type="Pfam" id="PF14501"/>
    </source>
</evidence>
<keyword evidence="3" id="KW-1185">Reference proteome</keyword>
<accession>A0ABZ2ZVY1</accession>
<evidence type="ECO:0000313" key="3">
    <source>
        <dbReference type="Proteomes" id="UP001448858"/>
    </source>
</evidence>
<dbReference type="Gene3D" id="3.30.565.10">
    <property type="entry name" value="Histidine kinase-like ATPase, C-terminal domain"/>
    <property type="match status" value="1"/>
</dbReference>
<name>A0ABZ2ZVY1_9MICC</name>
<organism evidence="2 3">
    <name type="scientific">Arthrobacter citreus</name>
    <dbReference type="NCBI Taxonomy" id="1670"/>
    <lineage>
        <taxon>Bacteria</taxon>
        <taxon>Bacillati</taxon>
        <taxon>Actinomycetota</taxon>
        <taxon>Actinomycetes</taxon>
        <taxon>Micrococcales</taxon>
        <taxon>Micrococcaceae</taxon>
        <taxon>Arthrobacter</taxon>
    </lineage>
</organism>
<sequence>MSDPLNSQCEWLDDSLNSDSPSARLRAAVWIKANPEDVPVRVLIRAMQNESVPQIRQVLNDVLAARESLSNATQSDSVSQESDSSRGSVPELARLIRHELSPPVGWIRKAGSREIRDFQRSATNDAINRLERRIDALVALIREGSDLDLTECSLEHTLRDCWPDLTATPTFVPAPDLAGRPAMILTDIGLLEVLLANVYQNAIDASLEMEGGRSIEVSWSIVGERFWVRVSNPFAGKQFDVKDVETTGISTKSGHQGIGLALIKTASEKLGYGFKITGRSGVATFILTGKRN</sequence>
<feature type="domain" description="Sensor histidine kinase NatK-like C-terminal" evidence="1">
    <location>
        <begin position="193"/>
        <end position="270"/>
    </location>
</feature>
<dbReference type="Pfam" id="PF14501">
    <property type="entry name" value="HATPase_c_5"/>
    <property type="match status" value="1"/>
</dbReference>
<dbReference type="InterPro" id="IPR036890">
    <property type="entry name" value="HATPase_C_sf"/>
</dbReference>
<dbReference type="Proteomes" id="UP001448858">
    <property type="component" value="Chromosome"/>
</dbReference>
<proteinExistence type="predicted"/>
<evidence type="ECO:0000313" key="2">
    <source>
        <dbReference type="EMBL" id="WZP16363.1"/>
    </source>
</evidence>
<dbReference type="RefSeq" id="WP_342023979.1">
    <property type="nucleotide sequence ID" value="NZ_CP151657.1"/>
</dbReference>